<dbReference type="SMART" id="SM00355">
    <property type="entry name" value="ZnF_C2H2"/>
    <property type="match status" value="2"/>
</dbReference>
<evidence type="ECO:0000256" key="6">
    <source>
        <dbReference type="ARBA" id="ARBA00023125"/>
    </source>
</evidence>
<dbReference type="InterPro" id="IPR013087">
    <property type="entry name" value="Znf_C2H2_type"/>
</dbReference>
<accession>A0A068S725</accession>
<feature type="domain" description="C2H2-type" evidence="10">
    <location>
        <begin position="134"/>
        <end position="158"/>
    </location>
</feature>
<dbReference type="GO" id="GO:0005667">
    <property type="term" value="C:transcription regulator complex"/>
    <property type="evidence" value="ECO:0007669"/>
    <property type="project" value="TreeGrafter"/>
</dbReference>
<dbReference type="SUPFAM" id="SSF57667">
    <property type="entry name" value="beta-beta-alpha zinc fingers"/>
    <property type="match status" value="1"/>
</dbReference>
<feature type="compositionally biased region" description="Basic residues" evidence="9">
    <location>
        <begin position="20"/>
        <end position="30"/>
    </location>
</feature>
<keyword evidence="12" id="KW-1185">Reference proteome</keyword>
<dbReference type="Proteomes" id="UP000027586">
    <property type="component" value="Unassembled WGS sequence"/>
</dbReference>
<dbReference type="AlphaFoldDB" id="A0A068S725"/>
<feature type="compositionally biased region" description="Low complexity" evidence="9">
    <location>
        <begin position="88"/>
        <end position="101"/>
    </location>
</feature>
<dbReference type="PANTHER" id="PTHR14003">
    <property type="entry name" value="TRANSCRIPTIONAL REPRESSOR PROTEIN YY"/>
    <property type="match status" value="1"/>
</dbReference>
<gene>
    <name evidence="11" type="ORF">LCOR_09071.1</name>
</gene>
<reference evidence="11" key="1">
    <citation type="submission" date="2013-08" db="EMBL/GenBank/DDBJ databases">
        <title>Gene expansion shapes genome architecture in the human pathogen Lichtheimia corymbifera: an evolutionary genomics analysis in the ancient terrestrial Mucorales (Mucoromycotina).</title>
        <authorList>
            <person name="Schwartze V.U."/>
            <person name="Winter S."/>
            <person name="Shelest E."/>
            <person name="Marcet-Houben M."/>
            <person name="Horn F."/>
            <person name="Wehner S."/>
            <person name="Hoffmann K."/>
            <person name="Riege K."/>
            <person name="Sammeth M."/>
            <person name="Nowrousian M."/>
            <person name="Valiante V."/>
            <person name="Linde J."/>
            <person name="Jacobsen I.D."/>
            <person name="Marz M."/>
            <person name="Brakhage A.A."/>
            <person name="Gabaldon T."/>
            <person name="Bocker S."/>
            <person name="Voigt K."/>
        </authorList>
    </citation>
    <scope>NUCLEOTIDE SEQUENCE [LARGE SCALE GENOMIC DNA]</scope>
    <source>
        <strain evidence="11">FSU 9682</strain>
    </source>
</reference>
<feature type="domain" description="C2H2-type" evidence="10">
    <location>
        <begin position="106"/>
        <end position="133"/>
    </location>
</feature>
<evidence type="ECO:0000256" key="1">
    <source>
        <dbReference type="ARBA" id="ARBA00004123"/>
    </source>
</evidence>
<comment type="caution">
    <text evidence="11">The sequence shown here is derived from an EMBL/GenBank/DDBJ whole genome shotgun (WGS) entry which is preliminary data.</text>
</comment>
<evidence type="ECO:0000313" key="12">
    <source>
        <dbReference type="Proteomes" id="UP000027586"/>
    </source>
</evidence>
<evidence type="ECO:0000256" key="2">
    <source>
        <dbReference type="ARBA" id="ARBA00022723"/>
    </source>
</evidence>
<evidence type="ECO:0000256" key="9">
    <source>
        <dbReference type="SAM" id="MobiDB-lite"/>
    </source>
</evidence>
<organism evidence="11 12">
    <name type="scientific">Lichtheimia corymbifera JMRC:FSU:9682</name>
    <dbReference type="NCBI Taxonomy" id="1263082"/>
    <lineage>
        <taxon>Eukaryota</taxon>
        <taxon>Fungi</taxon>
        <taxon>Fungi incertae sedis</taxon>
        <taxon>Mucoromycota</taxon>
        <taxon>Mucoromycotina</taxon>
        <taxon>Mucoromycetes</taxon>
        <taxon>Mucorales</taxon>
        <taxon>Lichtheimiaceae</taxon>
        <taxon>Lichtheimia</taxon>
    </lineage>
</organism>
<dbReference type="PROSITE" id="PS00028">
    <property type="entry name" value="ZINC_FINGER_C2H2_1"/>
    <property type="match status" value="1"/>
</dbReference>
<protein>
    <recommendedName>
        <fullName evidence="10">C2H2-type domain-containing protein</fullName>
    </recommendedName>
</protein>
<comment type="subcellular location">
    <subcellularLocation>
        <location evidence="1">Nucleus</location>
    </subcellularLocation>
</comment>
<dbReference type="FunFam" id="3.30.160.60:FF:001465">
    <property type="entry name" value="Zinc finger protein 560"/>
    <property type="match status" value="1"/>
</dbReference>
<evidence type="ECO:0000259" key="10">
    <source>
        <dbReference type="PROSITE" id="PS50157"/>
    </source>
</evidence>
<dbReference type="FunFam" id="3.30.160.60:FF:001102">
    <property type="entry name" value="Transcription factor IIIA"/>
    <property type="match status" value="1"/>
</dbReference>
<dbReference type="STRING" id="1263082.A0A068S725"/>
<keyword evidence="4 8" id="KW-0863">Zinc-finger</keyword>
<evidence type="ECO:0000256" key="8">
    <source>
        <dbReference type="PROSITE-ProRule" id="PRU00042"/>
    </source>
</evidence>
<dbReference type="GO" id="GO:0008270">
    <property type="term" value="F:zinc ion binding"/>
    <property type="evidence" value="ECO:0007669"/>
    <property type="project" value="UniProtKB-KW"/>
</dbReference>
<dbReference type="Gene3D" id="3.30.160.60">
    <property type="entry name" value="Classic Zinc Finger"/>
    <property type="match status" value="2"/>
</dbReference>
<keyword evidence="3" id="KW-0677">Repeat</keyword>
<proteinExistence type="predicted"/>
<dbReference type="GO" id="GO:0000978">
    <property type="term" value="F:RNA polymerase II cis-regulatory region sequence-specific DNA binding"/>
    <property type="evidence" value="ECO:0007669"/>
    <property type="project" value="TreeGrafter"/>
</dbReference>
<dbReference type="InterPro" id="IPR036236">
    <property type="entry name" value="Znf_C2H2_sf"/>
</dbReference>
<dbReference type="GO" id="GO:0000785">
    <property type="term" value="C:chromatin"/>
    <property type="evidence" value="ECO:0007669"/>
    <property type="project" value="TreeGrafter"/>
</dbReference>
<evidence type="ECO:0000313" key="11">
    <source>
        <dbReference type="EMBL" id="CDH58198.1"/>
    </source>
</evidence>
<name>A0A068S725_9FUNG</name>
<dbReference type="VEuPathDB" id="FungiDB:LCOR_09071.1"/>
<dbReference type="EMBL" id="CBTN010000054">
    <property type="protein sequence ID" value="CDH58198.1"/>
    <property type="molecule type" value="Genomic_DNA"/>
</dbReference>
<evidence type="ECO:0000256" key="3">
    <source>
        <dbReference type="ARBA" id="ARBA00022737"/>
    </source>
</evidence>
<dbReference type="PANTHER" id="PTHR14003:SF20">
    <property type="entry name" value="FINGER DOMAIN PROTEIN, PUTATIVE (AFU_ORTHOLOGUE AFUA_4G10380)-RELATED"/>
    <property type="match status" value="1"/>
</dbReference>
<keyword evidence="2" id="KW-0479">Metal-binding</keyword>
<feature type="region of interest" description="Disordered" evidence="9">
    <location>
        <begin position="19"/>
        <end position="108"/>
    </location>
</feature>
<keyword evidence="7" id="KW-0539">Nucleus</keyword>
<evidence type="ECO:0000256" key="4">
    <source>
        <dbReference type="ARBA" id="ARBA00022771"/>
    </source>
</evidence>
<keyword evidence="5" id="KW-0862">Zinc</keyword>
<dbReference type="GO" id="GO:0000981">
    <property type="term" value="F:DNA-binding transcription factor activity, RNA polymerase II-specific"/>
    <property type="evidence" value="ECO:0007669"/>
    <property type="project" value="TreeGrafter"/>
</dbReference>
<evidence type="ECO:0000256" key="5">
    <source>
        <dbReference type="ARBA" id="ARBA00022833"/>
    </source>
</evidence>
<evidence type="ECO:0000256" key="7">
    <source>
        <dbReference type="ARBA" id="ARBA00023242"/>
    </source>
</evidence>
<keyword evidence="6" id="KW-0238">DNA-binding</keyword>
<dbReference type="Pfam" id="PF00096">
    <property type="entry name" value="zf-C2H2"/>
    <property type="match status" value="2"/>
</dbReference>
<dbReference type="GO" id="GO:0031519">
    <property type="term" value="C:PcG protein complex"/>
    <property type="evidence" value="ECO:0007669"/>
    <property type="project" value="TreeGrafter"/>
</dbReference>
<sequence>MEKPQLPSLKCVLGEIPYQHPRRPISRHARSCSFPYLPPLTIHRPSSTTQQQQQQQQHRRAISTPTAAKDMMHPKQIEEEQQQQRLRSSSPSSPTSTSHPSAAERYKCPHCHKGFSRPSSLRIHIYSHTGEKPFDCPEPGCGRRFSVQSNMRRHLKIHQHLPSTTATTTPASSSSPSMLRPIQKKPQLQHQQQRSMVMMPMIVSTPAVAHATPTASPV</sequence>
<dbReference type="OrthoDB" id="6077919at2759"/>
<dbReference type="PROSITE" id="PS50157">
    <property type="entry name" value="ZINC_FINGER_C2H2_2"/>
    <property type="match status" value="2"/>
</dbReference>
<dbReference type="GO" id="GO:0000122">
    <property type="term" value="P:negative regulation of transcription by RNA polymerase II"/>
    <property type="evidence" value="ECO:0007669"/>
    <property type="project" value="UniProtKB-ARBA"/>
</dbReference>